<dbReference type="PANTHER" id="PTHR12992">
    <property type="entry name" value="NUDIX HYDROLASE"/>
    <property type="match status" value="1"/>
</dbReference>
<protein>
    <submittedName>
        <fullName evidence="9">NUDIX domain-containing protein</fullName>
    </submittedName>
</protein>
<feature type="region of interest" description="Disordered" evidence="7">
    <location>
        <begin position="1"/>
        <end position="25"/>
    </location>
</feature>
<comment type="cofactor">
    <cofactor evidence="2">
        <name>Mg(2+)</name>
        <dbReference type="ChEBI" id="CHEBI:18420"/>
    </cofactor>
</comment>
<feature type="domain" description="Nudix hydrolase" evidence="8">
    <location>
        <begin position="58"/>
        <end position="198"/>
    </location>
</feature>
<evidence type="ECO:0000313" key="9">
    <source>
        <dbReference type="EMBL" id="CUU58419.1"/>
    </source>
</evidence>
<dbReference type="EMBL" id="FAOZ01000019">
    <property type="protein sequence ID" value="CUU58419.1"/>
    <property type="molecule type" value="Genomic_DNA"/>
</dbReference>
<keyword evidence="10" id="KW-1185">Reference proteome</keyword>
<dbReference type="GO" id="GO:0046872">
    <property type="term" value="F:metal ion binding"/>
    <property type="evidence" value="ECO:0007669"/>
    <property type="project" value="UniProtKB-KW"/>
</dbReference>
<evidence type="ECO:0000313" key="10">
    <source>
        <dbReference type="Proteomes" id="UP000198802"/>
    </source>
</evidence>
<keyword evidence="6" id="KW-0464">Manganese</keyword>
<dbReference type="InterPro" id="IPR045121">
    <property type="entry name" value="CoAse"/>
</dbReference>
<dbReference type="CDD" id="cd03426">
    <property type="entry name" value="NUDIX_CoAse_Nudt7"/>
    <property type="match status" value="1"/>
</dbReference>
<dbReference type="Gene3D" id="3.90.79.10">
    <property type="entry name" value="Nucleoside Triphosphate Pyrophosphohydrolase"/>
    <property type="match status" value="1"/>
</dbReference>
<evidence type="ECO:0000256" key="7">
    <source>
        <dbReference type="SAM" id="MobiDB-lite"/>
    </source>
</evidence>
<dbReference type="InterPro" id="IPR015797">
    <property type="entry name" value="NUDIX_hydrolase-like_dom_sf"/>
</dbReference>
<reference evidence="10" key="1">
    <citation type="submission" date="2015-11" db="EMBL/GenBank/DDBJ databases">
        <authorList>
            <person name="Varghese N."/>
        </authorList>
    </citation>
    <scope>NUCLEOTIDE SEQUENCE [LARGE SCALE GENOMIC DNA]</scope>
    <source>
        <strain evidence="10">DSM 45899</strain>
    </source>
</reference>
<dbReference type="InterPro" id="IPR000086">
    <property type="entry name" value="NUDIX_hydrolase_dom"/>
</dbReference>
<organism evidence="9 10">
    <name type="scientific">Parafrankia irregularis</name>
    <dbReference type="NCBI Taxonomy" id="795642"/>
    <lineage>
        <taxon>Bacteria</taxon>
        <taxon>Bacillati</taxon>
        <taxon>Actinomycetota</taxon>
        <taxon>Actinomycetes</taxon>
        <taxon>Frankiales</taxon>
        <taxon>Frankiaceae</taxon>
        <taxon>Parafrankia</taxon>
    </lineage>
</organism>
<dbReference type="SUPFAM" id="SSF55811">
    <property type="entry name" value="Nudix"/>
    <property type="match status" value="1"/>
</dbReference>
<evidence type="ECO:0000256" key="5">
    <source>
        <dbReference type="ARBA" id="ARBA00022842"/>
    </source>
</evidence>
<comment type="cofactor">
    <cofactor evidence="1">
        <name>Mn(2+)</name>
        <dbReference type="ChEBI" id="CHEBI:29035"/>
    </cofactor>
</comment>
<sequence length="265" mass="27049">MSTPDQTGLTPGPAPRRAPANVSAAGGTPVPGWLAGLVGAVGAGIPVQVRQPGANRPGGRQAAVLILFGEGPDGPDVLLLKRAADLRNHAGQPAFPGGSADETDVSRAATALREAEEEVGLDPSGVEILATVSPLYLAASHFHVTPVLAWWHTPSAVVAVDPAETSSVARVPVAELADPGNRILLRHPAGFGSPAFRVRGMTVWGFTAGILDALLRAGGWERPWDTATPVDVPEITAAISKAMALPRAVVEPRISPDEAGGTVGG</sequence>
<dbReference type="GO" id="GO:0010945">
    <property type="term" value="F:coenzyme A diphosphatase activity"/>
    <property type="evidence" value="ECO:0007669"/>
    <property type="project" value="InterPro"/>
</dbReference>
<evidence type="ECO:0000259" key="8">
    <source>
        <dbReference type="PROSITE" id="PS51462"/>
    </source>
</evidence>
<dbReference type="PROSITE" id="PS51462">
    <property type="entry name" value="NUDIX"/>
    <property type="match status" value="1"/>
</dbReference>
<keyword evidence="3" id="KW-0479">Metal-binding</keyword>
<dbReference type="AlphaFoldDB" id="A0A0S4QSE6"/>
<evidence type="ECO:0000256" key="6">
    <source>
        <dbReference type="ARBA" id="ARBA00023211"/>
    </source>
</evidence>
<evidence type="ECO:0000256" key="1">
    <source>
        <dbReference type="ARBA" id="ARBA00001936"/>
    </source>
</evidence>
<gene>
    <name evidence="9" type="ORF">Ga0074812_11952</name>
</gene>
<dbReference type="Pfam" id="PF00293">
    <property type="entry name" value="NUDIX"/>
    <property type="match status" value="1"/>
</dbReference>
<evidence type="ECO:0000256" key="4">
    <source>
        <dbReference type="ARBA" id="ARBA00022801"/>
    </source>
</evidence>
<dbReference type="PANTHER" id="PTHR12992:SF11">
    <property type="entry name" value="MITOCHONDRIAL COENZYME A DIPHOSPHATASE NUDT8"/>
    <property type="match status" value="1"/>
</dbReference>
<keyword evidence="5" id="KW-0460">Magnesium</keyword>
<dbReference type="Proteomes" id="UP000198802">
    <property type="component" value="Unassembled WGS sequence"/>
</dbReference>
<dbReference type="RefSeq" id="WP_091281500.1">
    <property type="nucleotide sequence ID" value="NZ_FAOZ01000019.1"/>
</dbReference>
<keyword evidence="4" id="KW-0378">Hydrolase</keyword>
<evidence type="ECO:0000256" key="2">
    <source>
        <dbReference type="ARBA" id="ARBA00001946"/>
    </source>
</evidence>
<proteinExistence type="predicted"/>
<evidence type="ECO:0000256" key="3">
    <source>
        <dbReference type="ARBA" id="ARBA00022723"/>
    </source>
</evidence>
<name>A0A0S4QSE6_9ACTN</name>
<accession>A0A0S4QSE6</accession>